<keyword evidence="1" id="KW-1133">Transmembrane helix</keyword>
<protein>
    <submittedName>
        <fullName evidence="2">CR1-alpha</fullName>
    </submittedName>
</protein>
<keyword evidence="1" id="KW-0472">Membrane</keyword>
<sequence>MRIFAVLFVVSLIKAELRTFFGIPCHHQINKTINFTFEEQVNFTCKPHKKYIIWFYHNTTLAVANTCSNDGVLLPNNLTSGLTFSVKRAKLILHRPIVEGTYQCQSGPCFHSFTLVNVTGSSTAAPETSNLLSDTNKPRVGGELWVPSLTEGGSSIEVVGYLILGVVIGGCIAVLYQLPCWVEIRVFICWVRHCGEEP</sequence>
<dbReference type="InterPro" id="IPR009266">
    <property type="entry name" value="Adeno_E3"/>
</dbReference>
<dbReference type="InterPro" id="IPR026472">
    <property type="entry name" value="E3_CR1-alpha-1"/>
</dbReference>
<evidence type="ECO:0000256" key="1">
    <source>
        <dbReference type="SAM" id="Phobius"/>
    </source>
</evidence>
<proteinExistence type="predicted"/>
<feature type="transmembrane region" description="Helical" evidence="1">
    <location>
        <begin position="158"/>
        <end position="178"/>
    </location>
</feature>
<name>M0QUH3_9ADEN</name>
<organism evidence="2 3">
    <name type="scientific">Human adenovirus 24</name>
    <dbReference type="NCBI Taxonomy" id="46926"/>
    <lineage>
        <taxon>Viruses</taxon>
        <taxon>Varidnaviria</taxon>
        <taxon>Bamfordvirae</taxon>
        <taxon>Preplasmiviricota</taxon>
        <taxon>Polisuviricotina</taxon>
        <taxon>Pharingeaviricetes</taxon>
        <taxon>Rowavirales</taxon>
        <taxon>Adenoviridae</taxon>
        <taxon>Mastadenovirus</taxon>
        <taxon>Mastadenovirus dominans</taxon>
        <taxon>Human mastadenovirus D</taxon>
    </lineage>
</organism>
<dbReference type="Pfam" id="PF06040">
    <property type="entry name" value="Adeno_E3"/>
    <property type="match status" value="1"/>
</dbReference>
<dbReference type="Proteomes" id="UP000160117">
    <property type="component" value="Segment"/>
</dbReference>
<evidence type="ECO:0000313" key="2">
    <source>
        <dbReference type="EMBL" id="AFK92343.1"/>
    </source>
</evidence>
<dbReference type="EMBL" id="JN226751">
    <property type="protein sequence ID" value="AFK92343.1"/>
    <property type="molecule type" value="Genomic_DNA"/>
</dbReference>
<accession>M0QUH3</accession>
<gene>
    <name evidence="2" type="primary">E3</name>
</gene>
<reference evidence="2 3" key="1">
    <citation type="journal article" date="2013" name="J. Virol.">
        <title>Homologous recombination in e3 genes of human adenovirus species d.</title>
        <authorList>
            <person name="Singh G."/>
            <person name="Robinson C.M."/>
            <person name="Dehghan S."/>
            <person name="Jones M.S."/>
            <person name="Dyer D.W."/>
            <person name="Seto D."/>
            <person name="Chodosh J."/>
        </authorList>
    </citation>
    <scope>NUCLEOTIDE SEQUENCE [LARGE SCALE GENOMIC DNA]</scope>
</reference>
<evidence type="ECO:0000313" key="3">
    <source>
        <dbReference type="Proteomes" id="UP000160117"/>
    </source>
</evidence>
<dbReference type="NCBIfam" id="TIGR04241">
    <property type="entry name" value="adenoE3CR1rpt"/>
    <property type="match status" value="1"/>
</dbReference>
<keyword evidence="1" id="KW-0812">Transmembrane</keyword>